<dbReference type="OrthoDB" id="9837153at2"/>
<evidence type="ECO:0000313" key="1">
    <source>
        <dbReference type="EMBL" id="KGX94049.1"/>
    </source>
</evidence>
<name>A0A0A5GQ28_9BACI</name>
<dbReference type="RefSeq" id="WP_026799191.1">
    <property type="nucleotide sequence ID" value="NZ_AULI01000001.1"/>
</dbReference>
<sequence length="208" mass="24693">MNFSLYQVDKPKKLKRLSSNKMSFFKNNDDDINLFHFNEIETGMFHIVYNIEDVYQVGTKRVGNQMNLPFRQFINCFFFIDNEYFLLEETIDQYREDLVKHVETKAGVAIKLKTLNNNDFVKLFSYLNGFIKRLEYVDENEVDYFLNSVSGKEFNEIAENYTLDRVTLLVEDQFVSIYRKGKISVDNSDEEYLIKFTKEIANAIHNNN</sequence>
<dbReference type="STRING" id="1385510.GCA_000425205_00389"/>
<dbReference type="EMBL" id="AVPE01000001">
    <property type="protein sequence ID" value="KGX94049.1"/>
    <property type="molecule type" value="Genomic_DNA"/>
</dbReference>
<organism evidence="1 2">
    <name type="scientific">Pontibacillus halophilus JSM 076056 = DSM 19796</name>
    <dbReference type="NCBI Taxonomy" id="1385510"/>
    <lineage>
        <taxon>Bacteria</taxon>
        <taxon>Bacillati</taxon>
        <taxon>Bacillota</taxon>
        <taxon>Bacilli</taxon>
        <taxon>Bacillales</taxon>
        <taxon>Bacillaceae</taxon>
        <taxon>Pontibacillus</taxon>
    </lineage>
</organism>
<keyword evidence="2" id="KW-1185">Reference proteome</keyword>
<evidence type="ECO:0000313" key="2">
    <source>
        <dbReference type="Proteomes" id="UP000030528"/>
    </source>
</evidence>
<proteinExistence type="predicted"/>
<protein>
    <submittedName>
        <fullName evidence="1">Uncharacterized protein</fullName>
    </submittedName>
</protein>
<dbReference type="AlphaFoldDB" id="A0A0A5GQ28"/>
<reference evidence="1 2" key="1">
    <citation type="submission" date="2013-08" db="EMBL/GenBank/DDBJ databases">
        <authorList>
            <person name="Huang J."/>
            <person name="Wang G."/>
        </authorList>
    </citation>
    <scope>NUCLEOTIDE SEQUENCE [LARGE SCALE GENOMIC DNA]</scope>
    <source>
        <strain evidence="1 2">JSM 076056</strain>
    </source>
</reference>
<dbReference type="Proteomes" id="UP000030528">
    <property type="component" value="Unassembled WGS sequence"/>
</dbReference>
<accession>A0A0A5GQ28</accession>
<comment type="caution">
    <text evidence="1">The sequence shown here is derived from an EMBL/GenBank/DDBJ whole genome shotgun (WGS) entry which is preliminary data.</text>
</comment>
<gene>
    <name evidence="1" type="ORF">N781_00445</name>
</gene>